<dbReference type="VEuPathDB" id="AmoebaDB:DICPUDRAFT_98465"/>
<sequence length="330" mass="35120">MDSTTRANNYSLANTNRFSLLKDLILFLVEITGESLGSLYDTFTLDAPQAVKRQIDNSVSDGNLGQILKVIQDILKETKYLFNTPTSSSPSSSNTTPTPNNFNTMPKSFSSPNFYSTNSGSEENISLSSSPNGSSIYSTPSNSTFISSSSPTKQPFIDSANSTPNGGNSPNTTTNLTADQVKIKQLELELLKFKEAAATMMNLKNASAAAASAPPPPVASLPPPPPPPPPPVFKQTSINLKRGVSSPNLSTGGSSVTAGPPSINFSEILLKKPLLKKVNLDRSPGGTPSKERPKGGVEDVFKAILHKFKNENQSPCKGQTDDESSDSDFE</sequence>
<keyword evidence="3" id="KW-1185">Reference proteome</keyword>
<dbReference type="FunCoup" id="F0ZQK9">
    <property type="interactions" value="937"/>
</dbReference>
<dbReference type="GeneID" id="10502962"/>
<dbReference type="InParanoid" id="F0ZQK9"/>
<feature type="compositionally biased region" description="Basic and acidic residues" evidence="1">
    <location>
        <begin position="289"/>
        <end position="301"/>
    </location>
</feature>
<feature type="region of interest" description="Disordered" evidence="1">
    <location>
        <begin position="83"/>
        <end position="175"/>
    </location>
</feature>
<feature type="compositionally biased region" description="Low complexity" evidence="1">
    <location>
        <begin position="83"/>
        <end position="104"/>
    </location>
</feature>
<feature type="compositionally biased region" description="Low complexity" evidence="1">
    <location>
        <begin position="118"/>
        <end position="152"/>
    </location>
</feature>
<feature type="compositionally biased region" description="Pro residues" evidence="1">
    <location>
        <begin position="213"/>
        <end position="232"/>
    </location>
</feature>
<feature type="compositionally biased region" description="Polar residues" evidence="1">
    <location>
        <begin position="234"/>
        <end position="257"/>
    </location>
</feature>
<reference evidence="3" key="1">
    <citation type="journal article" date="2011" name="Genome Biol.">
        <title>Comparative genomics of the social amoebae Dictyostelium discoideum and Dictyostelium purpureum.</title>
        <authorList>
            <consortium name="US DOE Joint Genome Institute (JGI-PGF)"/>
            <person name="Sucgang R."/>
            <person name="Kuo A."/>
            <person name="Tian X."/>
            <person name="Salerno W."/>
            <person name="Parikh A."/>
            <person name="Feasley C.L."/>
            <person name="Dalin E."/>
            <person name="Tu H."/>
            <person name="Huang E."/>
            <person name="Barry K."/>
            <person name="Lindquist E."/>
            <person name="Shapiro H."/>
            <person name="Bruce D."/>
            <person name="Schmutz J."/>
            <person name="Salamov A."/>
            <person name="Fey P."/>
            <person name="Gaudet P."/>
            <person name="Anjard C."/>
            <person name="Babu M.M."/>
            <person name="Basu S."/>
            <person name="Bushmanova Y."/>
            <person name="van der Wel H."/>
            <person name="Katoh-Kurasawa M."/>
            <person name="Dinh C."/>
            <person name="Coutinho P.M."/>
            <person name="Saito T."/>
            <person name="Elias M."/>
            <person name="Schaap P."/>
            <person name="Kay R.R."/>
            <person name="Henrissat B."/>
            <person name="Eichinger L."/>
            <person name="Rivero F."/>
            <person name="Putnam N.H."/>
            <person name="West C.M."/>
            <person name="Loomis W.F."/>
            <person name="Chisholm R.L."/>
            <person name="Shaulsky G."/>
            <person name="Strassmann J.E."/>
            <person name="Queller D.C."/>
            <person name="Kuspa A."/>
            <person name="Grigoriev I.V."/>
        </authorList>
    </citation>
    <scope>NUCLEOTIDE SEQUENCE [LARGE SCALE GENOMIC DNA]</scope>
    <source>
        <strain evidence="3">QSDP1</strain>
    </source>
</reference>
<dbReference type="EMBL" id="GL871126">
    <property type="protein sequence ID" value="EGC33771.1"/>
    <property type="molecule type" value="Genomic_DNA"/>
</dbReference>
<feature type="compositionally biased region" description="Polar residues" evidence="1">
    <location>
        <begin position="105"/>
        <end position="117"/>
    </location>
</feature>
<dbReference type="KEGG" id="dpp:DICPUDRAFT_98465"/>
<gene>
    <name evidence="2" type="ORF">DICPUDRAFT_98465</name>
</gene>
<accession>F0ZQK9</accession>
<organism evidence="2 3">
    <name type="scientific">Dictyostelium purpureum</name>
    <name type="common">Slime mold</name>
    <dbReference type="NCBI Taxonomy" id="5786"/>
    <lineage>
        <taxon>Eukaryota</taxon>
        <taxon>Amoebozoa</taxon>
        <taxon>Evosea</taxon>
        <taxon>Eumycetozoa</taxon>
        <taxon>Dictyostelia</taxon>
        <taxon>Dictyosteliales</taxon>
        <taxon>Dictyosteliaceae</taxon>
        <taxon>Dictyostelium</taxon>
    </lineage>
</organism>
<evidence type="ECO:0000313" key="2">
    <source>
        <dbReference type="EMBL" id="EGC33771.1"/>
    </source>
</evidence>
<evidence type="ECO:0000256" key="1">
    <source>
        <dbReference type="SAM" id="MobiDB-lite"/>
    </source>
</evidence>
<feature type="region of interest" description="Disordered" evidence="1">
    <location>
        <begin position="210"/>
        <end position="262"/>
    </location>
</feature>
<dbReference type="eggNOG" id="ENOG502RSRW">
    <property type="taxonomic scope" value="Eukaryota"/>
</dbReference>
<dbReference type="PANTHER" id="PTHR14215">
    <property type="entry name" value="PROTEIN OF UNKNOWN FUNCTION DUF729"/>
    <property type="match status" value="1"/>
</dbReference>
<dbReference type="OrthoDB" id="10671948at2759"/>
<dbReference type="PANTHER" id="PTHR14215:SF0">
    <property type="entry name" value="WH2 DOMAIN-CONTAINING PROTEIN"/>
    <property type="match status" value="1"/>
</dbReference>
<name>F0ZQK9_DICPU</name>
<dbReference type="AlphaFoldDB" id="F0ZQK9"/>
<proteinExistence type="predicted"/>
<feature type="compositionally biased region" description="Acidic residues" evidence="1">
    <location>
        <begin position="321"/>
        <end position="330"/>
    </location>
</feature>
<evidence type="ECO:0000313" key="3">
    <source>
        <dbReference type="Proteomes" id="UP000001064"/>
    </source>
</evidence>
<protein>
    <submittedName>
        <fullName evidence="2">Uncharacterized protein</fullName>
    </submittedName>
</protein>
<dbReference type="Proteomes" id="UP000001064">
    <property type="component" value="Unassembled WGS sequence"/>
</dbReference>
<dbReference type="InterPro" id="IPR007972">
    <property type="entry name" value="Mtfr1"/>
</dbReference>
<feature type="region of interest" description="Disordered" evidence="1">
    <location>
        <begin position="277"/>
        <end position="330"/>
    </location>
</feature>
<feature type="compositionally biased region" description="Low complexity" evidence="1">
    <location>
        <begin position="161"/>
        <end position="175"/>
    </location>
</feature>
<dbReference type="OMA" id="CINIDHQ"/>
<dbReference type="RefSeq" id="XP_003289696.1">
    <property type="nucleotide sequence ID" value="XM_003289648.1"/>
</dbReference>